<dbReference type="Proteomes" id="UP000292957">
    <property type="component" value="Unassembled WGS sequence"/>
</dbReference>
<reference evidence="1" key="1">
    <citation type="submission" date="2019-01" db="EMBL/GenBank/DDBJ databases">
        <title>Draft genome sequences of three monokaryotic isolates of the white-rot basidiomycete fungus Dichomitus squalens.</title>
        <authorList>
            <consortium name="DOE Joint Genome Institute"/>
            <person name="Lopez S.C."/>
            <person name="Andreopoulos B."/>
            <person name="Pangilinan J."/>
            <person name="Lipzen A."/>
            <person name="Riley R."/>
            <person name="Ahrendt S."/>
            <person name="Ng V."/>
            <person name="Barry K."/>
            <person name="Daum C."/>
            <person name="Grigoriev I.V."/>
            <person name="Hilden K.S."/>
            <person name="Makela M.R."/>
            <person name="de Vries R.P."/>
        </authorList>
    </citation>
    <scope>NUCLEOTIDE SEQUENCE [LARGE SCALE GENOMIC DNA]</scope>
    <source>
        <strain evidence="1">OM18370.1</strain>
    </source>
</reference>
<dbReference type="AlphaFoldDB" id="A0A4Q9M4W4"/>
<dbReference type="EMBL" id="ML143626">
    <property type="protein sequence ID" value="TBU21307.1"/>
    <property type="molecule type" value="Genomic_DNA"/>
</dbReference>
<accession>A0A4Q9M4W4</accession>
<evidence type="ECO:0000313" key="1">
    <source>
        <dbReference type="EMBL" id="TBU21307.1"/>
    </source>
</evidence>
<name>A0A4Q9M4W4_9APHY</name>
<organism evidence="1">
    <name type="scientific">Dichomitus squalens</name>
    <dbReference type="NCBI Taxonomy" id="114155"/>
    <lineage>
        <taxon>Eukaryota</taxon>
        <taxon>Fungi</taxon>
        <taxon>Dikarya</taxon>
        <taxon>Basidiomycota</taxon>
        <taxon>Agaricomycotina</taxon>
        <taxon>Agaricomycetes</taxon>
        <taxon>Polyporales</taxon>
        <taxon>Polyporaceae</taxon>
        <taxon>Dichomitus</taxon>
    </lineage>
</organism>
<protein>
    <submittedName>
        <fullName evidence="1">Uncharacterized protein</fullName>
    </submittedName>
</protein>
<sequence length="298" mass="32066">MEPDSGQEAQLSTTSSYVTPALSAKVQLTAQTNPTLANLLNAVINHTATDEEVKRLDVLIRQLEDISELGGSNIPPPSSTPSDPVRSGSPKLFDLILEFHKKLSDSPTPEVVSFRFSRVPQSLWELFITWAGGLRRIEESKARLVDLVNAAAPPFYLQYRVSEGELLTELQNTTAPSYTKKSIKPIRADSTRAKRNLVSRKPTLVLPNTPPTRSLKAKPSAPPTPIACHACGQMGVPLVVGGPAPRGVIMPSSFQPYFVPVSTCHQALPFTVQQTGSLVKAKTAPSQVAATSLSPADP</sequence>
<dbReference type="OrthoDB" id="5338195at2759"/>
<gene>
    <name evidence="1" type="ORF">BD311DRAFT_782982</name>
</gene>
<proteinExistence type="predicted"/>